<reference evidence="2" key="1">
    <citation type="journal article" date="2020" name="Nat. Commun.">
        <title>Large-scale genome sequencing of mycorrhizal fungi provides insights into the early evolution of symbiotic traits.</title>
        <authorList>
            <person name="Miyauchi S."/>
            <person name="Kiss E."/>
            <person name="Kuo A."/>
            <person name="Drula E."/>
            <person name="Kohler A."/>
            <person name="Sanchez-Garcia M."/>
            <person name="Morin E."/>
            <person name="Andreopoulos B."/>
            <person name="Barry K.W."/>
            <person name="Bonito G."/>
            <person name="Buee M."/>
            <person name="Carver A."/>
            <person name="Chen C."/>
            <person name="Cichocki N."/>
            <person name="Clum A."/>
            <person name="Culley D."/>
            <person name="Crous P.W."/>
            <person name="Fauchery L."/>
            <person name="Girlanda M."/>
            <person name="Hayes R.D."/>
            <person name="Keri Z."/>
            <person name="LaButti K."/>
            <person name="Lipzen A."/>
            <person name="Lombard V."/>
            <person name="Magnuson J."/>
            <person name="Maillard F."/>
            <person name="Murat C."/>
            <person name="Nolan M."/>
            <person name="Ohm R.A."/>
            <person name="Pangilinan J."/>
            <person name="Pereira M.F."/>
            <person name="Perotto S."/>
            <person name="Peter M."/>
            <person name="Pfister S."/>
            <person name="Riley R."/>
            <person name="Sitrit Y."/>
            <person name="Stielow J.B."/>
            <person name="Szollosi G."/>
            <person name="Zifcakova L."/>
            <person name="Stursova M."/>
            <person name="Spatafora J.W."/>
            <person name="Tedersoo L."/>
            <person name="Vaario L.M."/>
            <person name="Yamada A."/>
            <person name="Yan M."/>
            <person name="Wang P."/>
            <person name="Xu J."/>
            <person name="Bruns T."/>
            <person name="Baldrian P."/>
            <person name="Vilgalys R."/>
            <person name="Dunand C."/>
            <person name="Henrissat B."/>
            <person name="Grigoriev I.V."/>
            <person name="Hibbett D."/>
            <person name="Nagy L.G."/>
            <person name="Martin F.M."/>
        </authorList>
    </citation>
    <scope>NUCLEOTIDE SEQUENCE</scope>
    <source>
        <strain evidence="2">UP504</strain>
    </source>
</reference>
<dbReference type="AlphaFoldDB" id="A0A9P6DH58"/>
<feature type="region of interest" description="Disordered" evidence="1">
    <location>
        <begin position="454"/>
        <end position="473"/>
    </location>
</feature>
<dbReference type="PANTHER" id="PTHR35871">
    <property type="entry name" value="EXPRESSED PROTEIN"/>
    <property type="match status" value="1"/>
</dbReference>
<sequence length="655" mass="74228">MSKTGQTRNRGAKENPSQGNLDTFLFLPSLPVDSGSPAPPIYVPSRSPSPEPCGQELLLPLSCLPFPPPLERTQKSLSPIPNEADNLDDDSDDELDELIHHDSRSCVTEIHSWPVLRNEIDGILHKQKNRATLPLNQINQLQLIRNFATLRIKGFKRTSASVHLALSHHDGDGVYFARRVRALARHYQMYEQLPIDRRGGKHIGSSHLDDEDVEREAHSWLDSQKVGSVTSSNFCRALNTSIFPQLGIALKQPLSNRTARRWLHKLGFRHKTLTKGVYMDGHERADVVVYRKNVFLPAMEKFERRMAQYHGPELKHCEPNLQPGKKRVIAQFHDESCFHANEFKRSAWCVLGSMVLQKKSCGRLIHVSDFINEEDGRLVQQNEQGQIVRDARKIIYPGAAGDPWWDTKQLLTQVTNAIDIFNVTHPDCEALFIFDQSSAHASLGPDALRPFDMNKGNGGKQRKQKDTIIPNDNPTISLRGTVQRMTTESGEAKGLQTVLEECGFDTKGIRAKCSPVCPFENEKCCLARIFNRQEDVINQVSMLEELITKAGHHCIFLPKFHCELNPIEMVLLGYAKYRYRGVFKNTFADAKAAVLSSLQSCPLDTLRHFINRTWRFMSAYRQGLRGKAAEWAVKKQRSHHTVSRRAMLAIESILN</sequence>
<dbReference type="OrthoDB" id="6511194at2759"/>
<feature type="region of interest" description="Disordered" evidence="1">
    <location>
        <begin position="1"/>
        <end position="50"/>
    </location>
</feature>
<comment type="caution">
    <text evidence="2">The sequence shown here is derived from an EMBL/GenBank/DDBJ whole genome shotgun (WGS) entry which is preliminary data.</text>
</comment>
<evidence type="ECO:0000313" key="3">
    <source>
        <dbReference type="Proteomes" id="UP000886523"/>
    </source>
</evidence>
<feature type="compositionally biased region" description="Polar residues" evidence="1">
    <location>
        <begin position="1"/>
        <end position="21"/>
    </location>
</feature>
<feature type="region of interest" description="Disordered" evidence="1">
    <location>
        <begin position="70"/>
        <end position="90"/>
    </location>
</feature>
<protein>
    <submittedName>
        <fullName evidence="2">Uncharacterized protein</fullName>
    </submittedName>
</protein>
<proteinExistence type="predicted"/>
<dbReference type="Gene3D" id="3.30.420.10">
    <property type="entry name" value="Ribonuclease H-like superfamily/Ribonuclease H"/>
    <property type="match status" value="1"/>
</dbReference>
<gene>
    <name evidence="2" type="ORF">BS47DRAFT_1447615</name>
</gene>
<accession>A0A9P6DH58</accession>
<dbReference type="InterPro" id="IPR036397">
    <property type="entry name" value="RNaseH_sf"/>
</dbReference>
<dbReference type="GO" id="GO:0003676">
    <property type="term" value="F:nucleic acid binding"/>
    <property type="evidence" value="ECO:0007669"/>
    <property type="project" value="InterPro"/>
</dbReference>
<dbReference type="Proteomes" id="UP000886523">
    <property type="component" value="Unassembled WGS sequence"/>
</dbReference>
<organism evidence="2 3">
    <name type="scientific">Hydnum rufescens UP504</name>
    <dbReference type="NCBI Taxonomy" id="1448309"/>
    <lineage>
        <taxon>Eukaryota</taxon>
        <taxon>Fungi</taxon>
        <taxon>Dikarya</taxon>
        <taxon>Basidiomycota</taxon>
        <taxon>Agaricomycotina</taxon>
        <taxon>Agaricomycetes</taxon>
        <taxon>Cantharellales</taxon>
        <taxon>Hydnaceae</taxon>
        <taxon>Hydnum</taxon>
    </lineage>
</organism>
<keyword evidence="3" id="KW-1185">Reference proteome</keyword>
<evidence type="ECO:0000313" key="2">
    <source>
        <dbReference type="EMBL" id="KAF9503737.1"/>
    </source>
</evidence>
<dbReference type="EMBL" id="MU129308">
    <property type="protein sequence ID" value="KAF9503737.1"/>
    <property type="molecule type" value="Genomic_DNA"/>
</dbReference>
<feature type="compositionally biased region" description="Pro residues" evidence="1">
    <location>
        <begin position="37"/>
        <end position="50"/>
    </location>
</feature>
<dbReference type="PANTHER" id="PTHR35871:SF1">
    <property type="entry name" value="CXC1-LIKE CYSTEINE CLUSTER ASSOCIATED WITH KDZ TRANSPOSASES DOMAIN-CONTAINING PROTEIN"/>
    <property type="match status" value="1"/>
</dbReference>
<evidence type="ECO:0000256" key="1">
    <source>
        <dbReference type="SAM" id="MobiDB-lite"/>
    </source>
</evidence>
<name>A0A9P6DH58_9AGAM</name>